<dbReference type="GO" id="GO:0006355">
    <property type="term" value="P:regulation of DNA-templated transcription"/>
    <property type="evidence" value="ECO:0007669"/>
    <property type="project" value="InterPro"/>
</dbReference>
<name>A0A1J4NNL8_9ACTN</name>
<dbReference type="STRING" id="1428628.WN71_037700"/>
<dbReference type="SMART" id="SM00421">
    <property type="entry name" value="HTH_LUXR"/>
    <property type="match status" value="1"/>
</dbReference>
<proteinExistence type="predicted"/>
<dbReference type="CDD" id="cd06170">
    <property type="entry name" value="LuxR_C_like"/>
    <property type="match status" value="1"/>
</dbReference>
<dbReference type="SUPFAM" id="SSF46894">
    <property type="entry name" value="C-terminal effector domain of the bipartite response regulators"/>
    <property type="match status" value="1"/>
</dbReference>
<dbReference type="InterPro" id="IPR051797">
    <property type="entry name" value="TrmB-like"/>
</dbReference>
<keyword evidence="3" id="KW-1185">Reference proteome</keyword>
<comment type="caution">
    <text evidence="2">The sequence shown here is derived from an EMBL/GenBank/DDBJ whole genome shotgun (WGS) entry which is preliminary data.</text>
</comment>
<reference evidence="2" key="1">
    <citation type="submission" date="2016-10" db="EMBL/GenBank/DDBJ databases">
        <title>Genome sequence of Streptomyces mangrovisoli MUSC 149.</title>
        <authorList>
            <person name="Lee L.-H."/>
            <person name="Ser H.-L."/>
        </authorList>
    </citation>
    <scope>NUCLEOTIDE SEQUENCE [LARGE SCALE GENOMIC DNA]</scope>
    <source>
        <strain evidence="2">MUSC 149</strain>
    </source>
</reference>
<dbReference type="InterPro" id="IPR000792">
    <property type="entry name" value="Tscrpt_reg_LuxR_C"/>
</dbReference>
<dbReference type="Proteomes" id="UP000034196">
    <property type="component" value="Unassembled WGS sequence"/>
</dbReference>
<protein>
    <submittedName>
        <fullName evidence="2">Helix-turn-helix transcriptional regulator</fullName>
    </submittedName>
</protein>
<dbReference type="PANTHER" id="PTHR34293:SF1">
    <property type="entry name" value="HTH-TYPE TRANSCRIPTIONAL REGULATOR TRMBL2"/>
    <property type="match status" value="1"/>
</dbReference>
<sequence length="347" mass="37764">MFISDQTRAIDSPARPSDREVALYRWVAVNGRMDPERAADELGLDHADLDAAVASLTELGLLKPDLHDPARLRPVDPDLVATVVTTSMEAAIRSQQAELHHIRDQFAGLRGHYLDSLSRGSVDFEVIPGVEEVRAALNRAGAECTEEMLTSQPGGNRVPEVLQEALARDTAMLSRGVRMRTLYHHTARFNGPSQAYVATVSALGAEYRTAHELFGRLIVFDRKTAFVPERGDTWGAVVIREPSVVHYLCEVFEQAWTQAAPFSDAAADGLELVAKDIHRTIVRLLAAGLKDESIARRIGMSLRTARKHIADIMESLGAESRFQAGVLAAQQGLLDDSPGSPEAATGA</sequence>
<dbReference type="GO" id="GO:0003677">
    <property type="term" value="F:DNA binding"/>
    <property type="evidence" value="ECO:0007669"/>
    <property type="project" value="InterPro"/>
</dbReference>
<dbReference type="InterPro" id="IPR036388">
    <property type="entry name" value="WH-like_DNA-bd_sf"/>
</dbReference>
<accession>A0A1J4NNL8</accession>
<dbReference type="OrthoDB" id="4307453at2"/>
<organism evidence="2 3">
    <name type="scientific">Streptomyces mangrovisoli</name>
    <dbReference type="NCBI Taxonomy" id="1428628"/>
    <lineage>
        <taxon>Bacteria</taxon>
        <taxon>Bacillati</taxon>
        <taxon>Actinomycetota</taxon>
        <taxon>Actinomycetes</taxon>
        <taxon>Kitasatosporales</taxon>
        <taxon>Streptomycetaceae</taxon>
        <taxon>Streptomyces</taxon>
    </lineage>
</organism>
<dbReference type="Pfam" id="PF00196">
    <property type="entry name" value="GerE"/>
    <property type="match status" value="1"/>
</dbReference>
<dbReference type="EMBL" id="LAVA02000140">
    <property type="protein sequence ID" value="OIJ62750.1"/>
    <property type="molecule type" value="Genomic_DNA"/>
</dbReference>
<evidence type="ECO:0000313" key="2">
    <source>
        <dbReference type="EMBL" id="OIJ62750.1"/>
    </source>
</evidence>
<evidence type="ECO:0000259" key="1">
    <source>
        <dbReference type="SMART" id="SM00421"/>
    </source>
</evidence>
<dbReference type="Gene3D" id="1.10.10.10">
    <property type="entry name" value="Winged helix-like DNA-binding domain superfamily/Winged helix DNA-binding domain"/>
    <property type="match status" value="1"/>
</dbReference>
<dbReference type="InterPro" id="IPR016032">
    <property type="entry name" value="Sig_transdc_resp-reg_C-effctor"/>
</dbReference>
<dbReference type="PANTHER" id="PTHR34293">
    <property type="entry name" value="HTH-TYPE TRANSCRIPTIONAL REGULATOR TRMBL2"/>
    <property type="match status" value="1"/>
</dbReference>
<feature type="domain" description="HTH luxR-type" evidence="1">
    <location>
        <begin position="279"/>
        <end position="328"/>
    </location>
</feature>
<gene>
    <name evidence="2" type="ORF">WN71_037700</name>
</gene>
<dbReference type="AlphaFoldDB" id="A0A1J4NNL8"/>
<evidence type="ECO:0000313" key="3">
    <source>
        <dbReference type="Proteomes" id="UP000034196"/>
    </source>
</evidence>